<proteinExistence type="predicted"/>
<keyword evidence="1" id="KW-0472">Membrane</keyword>
<feature type="transmembrane region" description="Helical" evidence="1">
    <location>
        <begin position="12"/>
        <end position="30"/>
    </location>
</feature>
<gene>
    <name evidence="2" type="ORF">B0T19DRAFT_297406</name>
</gene>
<keyword evidence="1" id="KW-0812">Transmembrane</keyword>
<dbReference type="Proteomes" id="UP001286456">
    <property type="component" value="Unassembled WGS sequence"/>
</dbReference>
<evidence type="ECO:0000313" key="2">
    <source>
        <dbReference type="EMBL" id="KAK3317770.1"/>
    </source>
</evidence>
<protein>
    <submittedName>
        <fullName evidence="2">Uncharacterized protein</fullName>
    </submittedName>
</protein>
<dbReference type="AlphaFoldDB" id="A0AAE0I3M3"/>
<keyword evidence="3" id="KW-1185">Reference proteome</keyword>
<reference evidence="2" key="2">
    <citation type="submission" date="2023-06" db="EMBL/GenBank/DDBJ databases">
        <authorList>
            <consortium name="Lawrence Berkeley National Laboratory"/>
            <person name="Haridas S."/>
            <person name="Hensen N."/>
            <person name="Bonometti L."/>
            <person name="Westerberg I."/>
            <person name="Brannstrom I.O."/>
            <person name="Guillou S."/>
            <person name="Cros-Aarteil S."/>
            <person name="Calhoun S."/>
            <person name="Kuo A."/>
            <person name="Mondo S."/>
            <person name="Pangilinan J."/>
            <person name="Riley R."/>
            <person name="Labutti K."/>
            <person name="Andreopoulos B."/>
            <person name="Lipzen A."/>
            <person name="Chen C."/>
            <person name="Yanf M."/>
            <person name="Daum C."/>
            <person name="Ng V."/>
            <person name="Clum A."/>
            <person name="Steindorff A."/>
            <person name="Ohm R."/>
            <person name="Martin F."/>
            <person name="Silar P."/>
            <person name="Natvig D."/>
            <person name="Lalanne C."/>
            <person name="Gautier V."/>
            <person name="Ament-Velasquez S.L."/>
            <person name="Kruys A."/>
            <person name="Hutchinson M.I."/>
            <person name="Powell A.J."/>
            <person name="Barry K."/>
            <person name="Miller A.N."/>
            <person name="Grigoriev I.V."/>
            <person name="Debuchy R."/>
            <person name="Gladieux P."/>
            <person name="Thoren M.H."/>
            <person name="Johannesson H."/>
        </authorList>
    </citation>
    <scope>NUCLEOTIDE SEQUENCE</scope>
    <source>
        <strain evidence="2">SMH4131-1</strain>
    </source>
</reference>
<evidence type="ECO:0000313" key="3">
    <source>
        <dbReference type="Proteomes" id="UP001286456"/>
    </source>
</evidence>
<reference evidence="2" key="1">
    <citation type="journal article" date="2023" name="Mol. Phylogenet. Evol.">
        <title>Genome-scale phylogeny and comparative genomics of the fungal order Sordariales.</title>
        <authorList>
            <person name="Hensen N."/>
            <person name="Bonometti L."/>
            <person name="Westerberg I."/>
            <person name="Brannstrom I.O."/>
            <person name="Guillou S."/>
            <person name="Cros-Aarteil S."/>
            <person name="Calhoun S."/>
            <person name="Haridas S."/>
            <person name="Kuo A."/>
            <person name="Mondo S."/>
            <person name="Pangilinan J."/>
            <person name="Riley R."/>
            <person name="LaButti K."/>
            <person name="Andreopoulos B."/>
            <person name="Lipzen A."/>
            <person name="Chen C."/>
            <person name="Yan M."/>
            <person name="Daum C."/>
            <person name="Ng V."/>
            <person name="Clum A."/>
            <person name="Steindorff A."/>
            <person name="Ohm R.A."/>
            <person name="Martin F."/>
            <person name="Silar P."/>
            <person name="Natvig D.O."/>
            <person name="Lalanne C."/>
            <person name="Gautier V."/>
            <person name="Ament-Velasquez S.L."/>
            <person name="Kruys A."/>
            <person name="Hutchinson M.I."/>
            <person name="Powell A.J."/>
            <person name="Barry K."/>
            <person name="Miller A.N."/>
            <person name="Grigoriev I.V."/>
            <person name="Debuchy R."/>
            <person name="Gladieux P."/>
            <person name="Hiltunen Thoren M."/>
            <person name="Johannesson H."/>
        </authorList>
    </citation>
    <scope>NUCLEOTIDE SEQUENCE</scope>
    <source>
        <strain evidence="2">SMH4131-1</strain>
    </source>
</reference>
<name>A0AAE0I3M3_9PEZI</name>
<organism evidence="2 3">
    <name type="scientific">Cercophora scortea</name>
    <dbReference type="NCBI Taxonomy" id="314031"/>
    <lineage>
        <taxon>Eukaryota</taxon>
        <taxon>Fungi</taxon>
        <taxon>Dikarya</taxon>
        <taxon>Ascomycota</taxon>
        <taxon>Pezizomycotina</taxon>
        <taxon>Sordariomycetes</taxon>
        <taxon>Sordariomycetidae</taxon>
        <taxon>Sordariales</taxon>
        <taxon>Lasiosphaeriaceae</taxon>
        <taxon>Cercophora</taxon>
    </lineage>
</organism>
<dbReference type="EMBL" id="JAUEPO010000007">
    <property type="protein sequence ID" value="KAK3317770.1"/>
    <property type="molecule type" value="Genomic_DNA"/>
</dbReference>
<comment type="caution">
    <text evidence="2">The sequence shown here is derived from an EMBL/GenBank/DDBJ whole genome shotgun (WGS) entry which is preliminary data.</text>
</comment>
<evidence type="ECO:0000256" key="1">
    <source>
        <dbReference type="SAM" id="Phobius"/>
    </source>
</evidence>
<sequence length="132" mass="14551">MRPSGGHRHSASLILHFGFPVLSITAVLIARANAPPLRIQLIDWAMPCHAMPCHATPLLYTKTQDTAEFHRFADLLFLSGSATQTSSVSRGLNPPRSGLKWLKPHGDALPYPSSLRHRDRVQLDVVGLSRLI</sequence>
<accession>A0AAE0I3M3</accession>
<keyword evidence="1" id="KW-1133">Transmembrane helix</keyword>